<dbReference type="InterPro" id="IPR024294">
    <property type="entry name" value="DUF3810"/>
</dbReference>
<evidence type="ECO:0000313" key="3">
    <source>
        <dbReference type="Proteomes" id="UP001337681"/>
    </source>
</evidence>
<evidence type="ECO:0000313" key="2">
    <source>
        <dbReference type="EMBL" id="MEE1885980.1"/>
    </source>
</evidence>
<feature type="transmembrane region" description="Helical" evidence="1">
    <location>
        <begin position="100"/>
        <end position="119"/>
    </location>
</feature>
<dbReference type="RefSeq" id="WP_330146869.1">
    <property type="nucleotide sequence ID" value="NZ_JAZDQU010000002.1"/>
</dbReference>
<feature type="transmembrane region" description="Helical" evidence="1">
    <location>
        <begin position="50"/>
        <end position="79"/>
    </location>
</feature>
<sequence length="365" mass="42666">MRKKSFSLEKSVFKLIVLIIIAILLNWLKHYPFLIENLYTNGFYLYWSTLLRFVFGQIPFAIGDLFYAVFIIFLIYSVFKSIKSIIKSRNKGAEGIKRGLKFINFTLLFYLIFQLSWGINYARPNFNSTLNLSADYYEKADLINLADLLIAKINKIDYSKVKGLRINDHSTLIKNAQSDFQNLKLNNPQTKYLFPSVKPSLSSIGLSKFGLEGYYNPFTGEANVNRLLPAVTLPFTYAHEIAHQMSFAREDEASFMAYIAGIKSNNLSSKYSAYFAALNYVLFELYKIDPKQFQEVYNLTPHNFKSDFNEERTFWKQHRSFLFDYMSSMIDSFLKVNQQETGILSYREVVIWIYNYHKNELPAKR</sequence>
<dbReference type="Proteomes" id="UP001337681">
    <property type="component" value="Unassembled WGS sequence"/>
</dbReference>
<dbReference type="Pfam" id="PF12725">
    <property type="entry name" value="DUF3810"/>
    <property type="match status" value="1"/>
</dbReference>
<feature type="transmembrane region" description="Helical" evidence="1">
    <location>
        <begin position="12"/>
        <end position="30"/>
    </location>
</feature>
<gene>
    <name evidence="2" type="ORF">VRU49_11185</name>
</gene>
<keyword evidence="1" id="KW-0812">Transmembrane</keyword>
<proteinExistence type="predicted"/>
<keyword evidence="3" id="KW-1185">Reference proteome</keyword>
<protein>
    <submittedName>
        <fullName evidence="2">DUF3810 domain-containing protein</fullName>
    </submittedName>
</protein>
<dbReference type="EMBL" id="JAZDQU010000002">
    <property type="protein sequence ID" value="MEE1885980.1"/>
    <property type="molecule type" value="Genomic_DNA"/>
</dbReference>
<organism evidence="2 3">
    <name type="scientific">Pedobacter flavus</name>
    <dbReference type="NCBI Taxonomy" id="3113906"/>
    <lineage>
        <taxon>Bacteria</taxon>
        <taxon>Pseudomonadati</taxon>
        <taxon>Bacteroidota</taxon>
        <taxon>Sphingobacteriia</taxon>
        <taxon>Sphingobacteriales</taxon>
        <taxon>Sphingobacteriaceae</taxon>
        <taxon>Pedobacter</taxon>
    </lineage>
</organism>
<name>A0ABU7H3S7_9SPHI</name>
<accession>A0ABU7H3S7</accession>
<keyword evidence="1" id="KW-0472">Membrane</keyword>
<keyword evidence="1" id="KW-1133">Transmembrane helix</keyword>
<comment type="caution">
    <text evidence="2">The sequence shown here is derived from an EMBL/GenBank/DDBJ whole genome shotgun (WGS) entry which is preliminary data.</text>
</comment>
<reference evidence="2 3" key="1">
    <citation type="submission" date="2024-01" db="EMBL/GenBank/DDBJ databases">
        <title>Pedobacter sp. nov., isolated from oil-contaminated soil.</title>
        <authorList>
            <person name="Le N.T.T."/>
        </authorList>
    </citation>
    <scope>NUCLEOTIDE SEQUENCE [LARGE SCALE GENOMIC DNA]</scope>
    <source>
        <strain evidence="2 3">VNH31</strain>
    </source>
</reference>
<evidence type="ECO:0000256" key="1">
    <source>
        <dbReference type="SAM" id="Phobius"/>
    </source>
</evidence>